<dbReference type="Proteomes" id="UP000228770">
    <property type="component" value="Unassembled WGS sequence"/>
</dbReference>
<sequence>MKHPEVVDWVVFTYKKRTGKVFRDPDRAIR</sequence>
<accession>A0A2M8C3Q2</accession>
<keyword evidence="1" id="KW-0255">Endonuclease</keyword>
<evidence type="ECO:0000313" key="2">
    <source>
        <dbReference type="Proteomes" id="UP000228770"/>
    </source>
</evidence>
<dbReference type="AlphaFoldDB" id="A0A2M8C3Q2"/>
<comment type="caution">
    <text evidence="1">The sequence shown here is derived from an EMBL/GenBank/DDBJ whole genome shotgun (WGS) entry which is preliminary data.</text>
</comment>
<gene>
    <name evidence="1" type="ORF">CO102_00200</name>
</gene>
<evidence type="ECO:0000313" key="1">
    <source>
        <dbReference type="EMBL" id="PJB50739.1"/>
    </source>
</evidence>
<proteinExistence type="predicted"/>
<reference evidence="2" key="1">
    <citation type="submission" date="2017-09" db="EMBL/GenBank/DDBJ databases">
        <title>Depth-based differentiation of microbial function through sediment-hosted aquifers and enrichment of novel symbionts in the deep terrestrial subsurface.</title>
        <authorList>
            <person name="Probst A.J."/>
            <person name="Ladd B."/>
            <person name="Jarett J.K."/>
            <person name="Geller-Mcgrath D.E."/>
            <person name="Sieber C.M.K."/>
            <person name="Emerson J.B."/>
            <person name="Anantharaman K."/>
            <person name="Thomas B.C."/>
            <person name="Malmstrom R."/>
            <person name="Stieglmeier M."/>
            <person name="Klingl A."/>
            <person name="Woyke T."/>
            <person name="Ryan C.M."/>
            <person name="Banfield J.F."/>
        </authorList>
    </citation>
    <scope>NUCLEOTIDE SEQUENCE [LARGE SCALE GENOMIC DNA]</scope>
</reference>
<dbReference type="EMBL" id="PFUA01000003">
    <property type="protein sequence ID" value="PJB50739.1"/>
    <property type="molecule type" value="Genomic_DNA"/>
</dbReference>
<keyword evidence="1" id="KW-0540">Nuclease</keyword>
<dbReference type="GO" id="GO:0004519">
    <property type="term" value="F:endonuclease activity"/>
    <property type="evidence" value="ECO:0007669"/>
    <property type="project" value="UniProtKB-KW"/>
</dbReference>
<name>A0A2M8C3Q2_9BACT</name>
<organism evidence="1 2">
    <name type="scientific">Candidatus Brennerbacteria bacterium CG_4_9_14_3_um_filter_43_9</name>
    <dbReference type="NCBI Taxonomy" id="1974522"/>
    <lineage>
        <taxon>Bacteria</taxon>
        <taxon>Candidatus Brenneribacteriota</taxon>
    </lineage>
</organism>
<feature type="non-terminal residue" evidence="1">
    <location>
        <position position="30"/>
    </location>
</feature>
<keyword evidence="1" id="KW-0378">Hydrolase</keyword>
<protein>
    <submittedName>
        <fullName evidence="1">HNH endonuclease</fullName>
    </submittedName>
</protein>